<dbReference type="EMBL" id="GBBM01007812">
    <property type="protein sequence ID" value="JAC27606.1"/>
    <property type="molecule type" value="mRNA"/>
</dbReference>
<feature type="region of interest" description="Disordered" evidence="1">
    <location>
        <begin position="50"/>
        <end position="100"/>
    </location>
</feature>
<evidence type="ECO:0000313" key="3">
    <source>
        <dbReference type="EMBL" id="JAC27606.1"/>
    </source>
</evidence>
<feature type="compositionally biased region" description="Basic residues" evidence="1">
    <location>
        <begin position="91"/>
        <end position="100"/>
    </location>
</feature>
<name>A0A023G0D7_AMBTT</name>
<feature type="signal peptide" evidence="2">
    <location>
        <begin position="1"/>
        <end position="17"/>
    </location>
</feature>
<feature type="chain" id="PRO_5001520356" evidence="2">
    <location>
        <begin position="18"/>
        <end position="100"/>
    </location>
</feature>
<evidence type="ECO:0000256" key="2">
    <source>
        <dbReference type="SAM" id="SignalP"/>
    </source>
</evidence>
<protein>
    <submittedName>
        <fullName evidence="3">Putative secreted protein</fullName>
    </submittedName>
</protein>
<organism evidence="3">
    <name type="scientific">Amblyomma triste</name>
    <name type="common">Neotropical tick</name>
    <dbReference type="NCBI Taxonomy" id="251400"/>
    <lineage>
        <taxon>Eukaryota</taxon>
        <taxon>Metazoa</taxon>
        <taxon>Ecdysozoa</taxon>
        <taxon>Arthropoda</taxon>
        <taxon>Chelicerata</taxon>
        <taxon>Arachnida</taxon>
        <taxon>Acari</taxon>
        <taxon>Parasitiformes</taxon>
        <taxon>Ixodida</taxon>
        <taxon>Ixodoidea</taxon>
        <taxon>Ixodidae</taxon>
        <taxon>Amblyomminae</taxon>
        <taxon>Amblyomma</taxon>
    </lineage>
</organism>
<evidence type="ECO:0000256" key="1">
    <source>
        <dbReference type="SAM" id="MobiDB-lite"/>
    </source>
</evidence>
<proteinExistence type="evidence at transcript level"/>
<dbReference type="AlphaFoldDB" id="A0A023G0D7"/>
<reference evidence="3" key="1">
    <citation type="submission" date="2014-03" db="EMBL/GenBank/DDBJ databases">
        <title>The sialotranscriptome of Amblyomma triste, Amblyomma parvum and Amblyomma cajennense ticks, uncovered by 454-based RNA-seq.</title>
        <authorList>
            <person name="Garcia G.R."/>
            <person name="Gardinassi L.G."/>
            <person name="Ribeiro J.M."/>
            <person name="Anatriello E."/>
            <person name="Ferreira B.R."/>
            <person name="Moreira H.N."/>
            <person name="Mafra C."/>
            <person name="Olegario M.M."/>
            <person name="Szabo P.J."/>
            <person name="Miranda-Santos I.K."/>
            <person name="Maruyama S.R."/>
        </authorList>
    </citation>
    <scope>NUCLEOTIDE SEQUENCE</scope>
    <source>
        <strain evidence="3">Mato Grasso do Sul</strain>
        <tissue evidence="3">Salivary glands</tissue>
    </source>
</reference>
<sequence>MVTIRIAISVLAACCLADLVLVRGWKNPKYAGHGGLRLTPPETLTKKPSLGRPSIPHPFGVMQKPHSAGYPFPRPEKPSHGFRPGSPAYRPRPRPRSANE</sequence>
<accession>A0A023G0D7</accession>
<keyword evidence="2" id="KW-0732">Signal</keyword>